<feature type="binding site" evidence="2">
    <location>
        <position position="59"/>
    </location>
    <ligand>
        <name>substrate</name>
    </ligand>
</feature>
<evidence type="ECO:0000256" key="1">
    <source>
        <dbReference type="PIRSR" id="PIRSR613078-1"/>
    </source>
</evidence>
<dbReference type="Gene3D" id="3.40.50.1240">
    <property type="entry name" value="Phosphoglycerate mutase-like"/>
    <property type="match status" value="1"/>
</dbReference>
<dbReference type="GO" id="GO:0016791">
    <property type="term" value="F:phosphatase activity"/>
    <property type="evidence" value="ECO:0007669"/>
    <property type="project" value="TreeGrafter"/>
</dbReference>
<feature type="active site" description="Proton donor/acceptor" evidence="1">
    <location>
        <position position="83"/>
    </location>
</feature>
<dbReference type="EMBL" id="JAPHEH010000001">
    <property type="protein sequence ID" value="MDG4475675.1"/>
    <property type="molecule type" value="Genomic_DNA"/>
</dbReference>
<keyword evidence="4" id="KW-1185">Reference proteome</keyword>
<evidence type="ECO:0000313" key="4">
    <source>
        <dbReference type="Proteomes" id="UP001154240"/>
    </source>
</evidence>
<dbReference type="SUPFAM" id="SSF53254">
    <property type="entry name" value="Phosphoglycerate mutase-like"/>
    <property type="match status" value="1"/>
</dbReference>
<dbReference type="InterPro" id="IPR050275">
    <property type="entry name" value="PGM_Phosphatase"/>
</dbReference>
<accession>A0A9X4MGX4</accession>
<name>A0A9X4MGX4_9BACT</name>
<evidence type="ECO:0000256" key="2">
    <source>
        <dbReference type="PIRSR" id="PIRSR613078-2"/>
    </source>
</evidence>
<dbReference type="PANTHER" id="PTHR48100">
    <property type="entry name" value="BROAD-SPECIFICITY PHOSPHATASE YOR283W-RELATED"/>
    <property type="match status" value="1"/>
</dbReference>
<organism evidence="3 4">
    <name type="scientific">Thiovibrio frasassiensis</name>
    <dbReference type="NCBI Taxonomy" id="2984131"/>
    <lineage>
        <taxon>Bacteria</taxon>
        <taxon>Pseudomonadati</taxon>
        <taxon>Thermodesulfobacteriota</taxon>
        <taxon>Desulfobulbia</taxon>
        <taxon>Desulfobulbales</taxon>
        <taxon>Thiovibrionaceae</taxon>
        <taxon>Thiovibrio</taxon>
    </lineage>
</organism>
<dbReference type="PANTHER" id="PTHR48100:SF1">
    <property type="entry name" value="HISTIDINE PHOSPHATASE FAMILY PROTEIN-RELATED"/>
    <property type="match status" value="1"/>
</dbReference>
<dbReference type="RefSeq" id="WP_307632648.1">
    <property type="nucleotide sequence ID" value="NZ_JAPHEH010000001.1"/>
</dbReference>
<protein>
    <submittedName>
        <fullName evidence="3">Histidine phosphatase family protein</fullName>
    </submittedName>
</protein>
<feature type="binding site" evidence="2">
    <location>
        <begin position="9"/>
        <end position="16"/>
    </location>
    <ligand>
        <name>substrate</name>
    </ligand>
</feature>
<feature type="binding site" evidence="2">
    <location>
        <position position="94"/>
    </location>
    <ligand>
        <name>substrate</name>
    </ligand>
</feature>
<dbReference type="CDD" id="cd07067">
    <property type="entry name" value="HP_PGM_like"/>
    <property type="match status" value="1"/>
</dbReference>
<dbReference type="GO" id="GO:0005737">
    <property type="term" value="C:cytoplasm"/>
    <property type="evidence" value="ECO:0007669"/>
    <property type="project" value="TreeGrafter"/>
</dbReference>
<feature type="active site" description="Tele-phosphohistidine intermediate" evidence="1">
    <location>
        <position position="10"/>
    </location>
</feature>
<dbReference type="Proteomes" id="UP001154240">
    <property type="component" value="Unassembled WGS sequence"/>
</dbReference>
<comment type="caution">
    <text evidence="3">The sequence shown here is derived from an EMBL/GenBank/DDBJ whole genome shotgun (WGS) entry which is preliminary data.</text>
</comment>
<evidence type="ECO:0000313" key="3">
    <source>
        <dbReference type="EMBL" id="MDG4475675.1"/>
    </source>
</evidence>
<reference evidence="3" key="1">
    <citation type="journal article" date="2022" name="bioRxiv">
        <title>Thiovibrio frasassiensisgen. nov., sp. nov., an autotrophic, elemental sulfur disproportionating bacterium isolated from sulfidic karst sediment, and proposal of Thiovibrionaceae fam. nov.</title>
        <authorList>
            <person name="Aronson H."/>
            <person name="Thomas C."/>
            <person name="Bhattacharyya M."/>
            <person name="Eckstein S."/>
            <person name="Jensen S."/>
            <person name="Barco R."/>
            <person name="Macalady J."/>
            <person name="Amend J."/>
        </authorList>
    </citation>
    <scope>NUCLEOTIDE SEQUENCE</scope>
    <source>
        <strain evidence="3">RS19-109</strain>
    </source>
</reference>
<sequence>MKTTIYLIRHGVTAANKNDLFAGRTQEPLHPEGESQLLEVGKRLALCAINKIFSGPLARTRQSAGIVGDLLSVPVEAKDALNEIRIPHWDGLTKEMIRARFASEYPTWLADPAGFSVSGCETIAEVQGRAVAFIESLCAEFPGQTLLVVSHLIVVRALLLHYLARPLGEFRAIKVGNAQVVTLVRDDTGGTTVEM</sequence>
<reference evidence="3" key="2">
    <citation type="submission" date="2022-10" db="EMBL/GenBank/DDBJ databases">
        <authorList>
            <person name="Aronson H.S."/>
        </authorList>
    </citation>
    <scope>NUCLEOTIDE SEQUENCE</scope>
    <source>
        <strain evidence="3">RS19-109</strain>
    </source>
</reference>
<dbReference type="SMART" id="SM00855">
    <property type="entry name" value="PGAM"/>
    <property type="match status" value="1"/>
</dbReference>
<dbReference type="PIRSF" id="PIRSF000709">
    <property type="entry name" value="6PFK_2-Ptase"/>
    <property type="match status" value="1"/>
</dbReference>
<dbReference type="AlphaFoldDB" id="A0A9X4MGX4"/>
<dbReference type="Pfam" id="PF00300">
    <property type="entry name" value="His_Phos_1"/>
    <property type="match status" value="1"/>
</dbReference>
<dbReference type="InterPro" id="IPR029033">
    <property type="entry name" value="His_PPase_superfam"/>
</dbReference>
<proteinExistence type="predicted"/>
<dbReference type="InterPro" id="IPR013078">
    <property type="entry name" value="His_Pase_superF_clade-1"/>
</dbReference>
<gene>
    <name evidence="3" type="ORF">OLX77_05810</name>
</gene>